<dbReference type="SUPFAM" id="SSF54637">
    <property type="entry name" value="Thioesterase/thiol ester dehydrase-isomerase"/>
    <property type="match status" value="1"/>
</dbReference>
<dbReference type="PANTHER" id="PTHR43240">
    <property type="entry name" value="1,4-DIHYDROXY-2-NAPHTHOYL-COA THIOESTERASE 1"/>
    <property type="match status" value="1"/>
</dbReference>
<dbReference type="RefSeq" id="WP_186076851.1">
    <property type="nucleotide sequence ID" value="NZ_CAJEWB010000006.1"/>
</dbReference>
<gene>
    <name evidence="4" type="primary">ydiI</name>
    <name evidence="4" type="ORF">JEOPIN946_00663</name>
</gene>
<dbReference type="AlphaFoldDB" id="A0A6V7R747"/>
<sequence>MTNLIKLFGIEVVDLNTESATIRMEIDEKSHQPYGYVHGGMNAVLVETAASIGANHNLEGRVAMGLEVNVNHLRAKKTGTLIAKATKVHLGRSTAVYSVDIFDEQNKHIAAGRCTMQIIEMK</sequence>
<dbReference type="CDD" id="cd03443">
    <property type="entry name" value="PaaI_thioesterase"/>
    <property type="match status" value="1"/>
</dbReference>
<proteinExistence type="inferred from homology"/>
<reference evidence="4 5" key="1">
    <citation type="submission" date="2020-07" db="EMBL/GenBank/DDBJ databases">
        <authorList>
            <person name="Criscuolo A."/>
        </authorList>
    </citation>
    <scope>NUCLEOTIDE SEQUENCE [LARGE SCALE GENOMIC DNA]</scope>
    <source>
        <strain evidence="4">CIP107946</strain>
    </source>
</reference>
<dbReference type="EMBL" id="CAJEWB010000006">
    <property type="protein sequence ID" value="CAD2073279.1"/>
    <property type="molecule type" value="Genomic_DNA"/>
</dbReference>
<evidence type="ECO:0000313" key="4">
    <source>
        <dbReference type="EMBL" id="CAD2073279.1"/>
    </source>
</evidence>
<organism evidence="4 5">
    <name type="scientific">Phocicoccus pinnipedialis</name>
    <dbReference type="NCBI Taxonomy" id="110845"/>
    <lineage>
        <taxon>Bacteria</taxon>
        <taxon>Bacillati</taxon>
        <taxon>Bacillota</taxon>
        <taxon>Bacilli</taxon>
        <taxon>Bacillales</taxon>
        <taxon>Salinicoccaceae</taxon>
        <taxon>Phocicoccus</taxon>
    </lineage>
</organism>
<dbReference type="InterPro" id="IPR029069">
    <property type="entry name" value="HotDog_dom_sf"/>
</dbReference>
<accession>A0A6V7R747</accession>
<evidence type="ECO:0000256" key="1">
    <source>
        <dbReference type="ARBA" id="ARBA00008324"/>
    </source>
</evidence>
<dbReference type="InterPro" id="IPR006683">
    <property type="entry name" value="Thioestr_dom"/>
</dbReference>
<dbReference type="GO" id="GO:0061522">
    <property type="term" value="F:1,4-dihydroxy-2-naphthoyl-CoA thioesterase activity"/>
    <property type="evidence" value="ECO:0007669"/>
    <property type="project" value="TreeGrafter"/>
</dbReference>
<dbReference type="PANTHER" id="PTHR43240:SF5">
    <property type="entry name" value="1,4-DIHYDROXY-2-NAPHTHOYL-COA THIOESTERASE 1"/>
    <property type="match status" value="1"/>
</dbReference>
<comment type="caution">
    <text evidence="4">The sequence shown here is derived from an EMBL/GenBank/DDBJ whole genome shotgun (WGS) entry which is preliminary data.</text>
</comment>
<comment type="similarity">
    <text evidence="1">Belongs to the thioesterase PaaI family.</text>
</comment>
<keyword evidence="5" id="KW-1185">Reference proteome</keyword>
<dbReference type="NCBIfam" id="TIGR00369">
    <property type="entry name" value="unchar_dom_1"/>
    <property type="match status" value="1"/>
</dbReference>
<protein>
    <submittedName>
        <fullName evidence="4">Esterase YdiI</fullName>
    </submittedName>
</protein>
<dbReference type="GO" id="GO:0005829">
    <property type="term" value="C:cytosol"/>
    <property type="evidence" value="ECO:0007669"/>
    <property type="project" value="TreeGrafter"/>
</dbReference>
<keyword evidence="2" id="KW-0378">Hydrolase</keyword>
<evidence type="ECO:0000259" key="3">
    <source>
        <dbReference type="Pfam" id="PF03061"/>
    </source>
</evidence>
<feature type="domain" description="Thioesterase" evidence="3">
    <location>
        <begin position="34"/>
        <end position="107"/>
    </location>
</feature>
<dbReference type="InterPro" id="IPR003736">
    <property type="entry name" value="PAAI_dom"/>
</dbReference>
<dbReference type="Gene3D" id="3.10.129.10">
    <property type="entry name" value="Hotdog Thioesterase"/>
    <property type="match status" value="1"/>
</dbReference>
<evidence type="ECO:0000256" key="2">
    <source>
        <dbReference type="ARBA" id="ARBA00022801"/>
    </source>
</evidence>
<name>A0A6V7R747_9BACL</name>
<dbReference type="Proteomes" id="UP000588186">
    <property type="component" value="Unassembled WGS sequence"/>
</dbReference>
<dbReference type="Pfam" id="PF03061">
    <property type="entry name" value="4HBT"/>
    <property type="match status" value="1"/>
</dbReference>
<evidence type="ECO:0000313" key="5">
    <source>
        <dbReference type="Proteomes" id="UP000588186"/>
    </source>
</evidence>